<dbReference type="Proteomes" id="UP000315971">
    <property type="component" value="Unassembled WGS sequence"/>
</dbReference>
<evidence type="ECO:0000256" key="1">
    <source>
        <dbReference type="SAM" id="SignalP"/>
    </source>
</evidence>
<reference evidence="2 3" key="1">
    <citation type="submission" date="2017-05" db="EMBL/GenBank/DDBJ databases">
        <authorList>
            <person name="Varghese N."/>
            <person name="Submissions S."/>
        </authorList>
    </citation>
    <scope>NUCLEOTIDE SEQUENCE [LARGE SCALE GENOMIC DNA]</scope>
    <source>
        <strain evidence="2 3">DSM 21342</strain>
    </source>
</reference>
<feature type="signal peptide" evidence="1">
    <location>
        <begin position="1"/>
        <end position="26"/>
    </location>
</feature>
<proteinExistence type="predicted"/>
<evidence type="ECO:0000313" key="2">
    <source>
        <dbReference type="EMBL" id="SMO53933.1"/>
    </source>
</evidence>
<protein>
    <recommendedName>
        <fullName evidence="4">WxL domain-containing protein</fullName>
    </recommendedName>
</protein>
<name>A0A521C3F1_9SPHI</name>
<accession>A0A521C3F1</accession>
<evidence type="ECO:0000313" key="3">
    <source>
        <dbReference type="Proteomes" id="UP000315971"/>
    </source>
</evidence>
<evidence type="ECO:0008006" key="4">
    <source>
        <dbReference type="Google" id="ProtNLM"/>
    </source>
</evidence>
<organism evidence="2 3">
    <name type="scientific">Solitalea koreensis</name>
    <dbReference type="NCBI Taxonomy" id="543615"/>
    <lineage>
        <taxon>Bacteria</taxon>
        <taxon>Pseudomonadati</taxon>
        <taxon>Bacteroidota</taxon>
        <taxon>Sphingobacteriia</taxon>
        <taxon>Sphingobacteriales</taxon>
        <taxon>Sphingobacteriaceae</taxon>
        <taxon>Solitalea</taxon>
    </lineage>
</organism>
<keyword evidence="3" id="KW-1185">Reference proteome</keyword>
<keyword evidence="1" id="KW-0732">Signal</keyword>
<gene>
    <name evidence="2" type="ORF">SAMN06265350_103181</name>
</gene>
<dbReference type="EMBL" id="FXSZ01000003">
    <property type="protein sequence ID" value="SMO53933.1"/>
    <property type="molecule type" value="Genomic_DNA"/>
</dbReference>
<sequence>MELHINRTWVFFAAVMLCLIYGNSFAQQSNDVQITANTSISTLTINSVNTYTSPLAVTGDLLKIDVANNNGASLNTGWRLSVRANQNFTSGSNTIPINEVMAEVNRVGSPYAGEGSVGPVALGLTDQNLIVNSGYSGARKSQSNLNITFKTTGGSNLFKPAGTYTATLTFRITYNGAYYNETTATVNLVLTNVTSLTPSSGSASFSITAPTHYQNGVTLNLAGNLSAFSNLPFSITAQASQDLTRTGGGTIPVGNIKLTLSPQTGTAVTKTLTTSSTTFYLNTPGDAPVYDLIFSSDGGNNAFMNLTPGTYTTSITFTLTPQSGTAINISRTLNVIIAQAVGITLNNSAVNFNYSTPSAYTSAQTISQSLALTTFSTKPYTITVQANSNNLTNGANTIPISDVEVLTTTNVGTLTTITNLGTTARTMISNAPYTFGQNWDLKYTISAAKSQSYLGKPTGVYSGTIIYTITSP</sequence>
<feature type="chain" id="PRO_5022134969" description="WxL domain-containing protein" evidence="1">
    <location>
        <begin position="27"/>
        <end position="472"/>
    </location>
</feature>
<dbReference type="AlphaFoldDB" id="A0A521C3F1"/>